<accession>A0AA41W5D5</accession>
<dbReference type="SUPFAM" id="SSF50405">
    <property type="entry name" value="Actin-crosslinking proteins"/>
    <property type="match status" value="1"/>
</dbReference>
<dbReference type="PROSITE" id="PS50853">
    <property type="entry name" value="FN3"/>
    <property type="match status" value="1"/>
</dbReference>
<dbReference type="InterPro" id="IPR035953">
    <property type="entry name" value="Dextranase_N-ter"/>
</dbReference>
<dbReference type="AlphaFoldDB" id="A0AA41W5D5"/>
<dbReference type="Gene3D" id="2.80.10.50">
    <property type="match status" value="2"/>
</dbReference>
<evidence type="ECO:0000313" key="3">
    <source>
        <dbReference type="EMBL" id="MCM2678718.1"/>
    </source>
</evidence>
<feature type="domain" description="Fibronectin type-III" evidence="2">
    <location>
        <begin position="29"/>
        <end position="123"/>
    </location>
</feature>
<sequence>MNSNLKSNLSKCILASAVSLACFSANAAAPSNVYFYNPAPHDYIEIHWDDNSTDETEFKIQRRNEGTTTWYDIESAPANSTSWTKIDYNRGPTKDIRVVAVRTAGNQNSQPVRLVGTDDTLEVYKEVPGIRSPQNHMMQSVTSGEMVTFSELQDQTPSDPSKGKATRVSTFFEIKVKEAGSSDNLIISPTYETRPQIRNSLAHNDPAHTGGHKPYGYSYYGPNADAAGRTLHQKHWTNFDSTNNVTVQIELLDSASLSGPINISDVEIHPSPLSSRLVNNTTLEVELKGATEFSRHYRIALNRSAWDDEVPNRAGTIIESPLFIFVNPLHHAPASAPEGQIKEFDNGTLVAIGSGIHLPNSNYQHYGDGANETAREVYAPGDAYLHYGFLVNKPVADTKIWGRAIYSDEMFIVYPDTDTGYSGSDESRTPWARIRGIANNPWGIEDASWSSHFHARGNIEHKVTFDGFTNIGARMGTSVKSATADILNHKDVGYGGGTYQTGGNSKTYYLGNMMANDDDVTYIHEDYTMEHNTTFNEHNGPSFQFGWSVNTKDAKAKVYDHTVFSSNRRDDDKFGKNHGVFNTRLQLGNLEQHIGGHFENFEFWGKEVILFNLQVWNDKNTVGTDMTSLLSDKTFKNFEVHELPYFQNQLLGSEDTTNNNVGYLRFLHFDNVKFEGVALTNIDDRDLFNYNEYVLKHTLTFFSLPNAVNQPASGNSPIGESISIKALVNNKFVQADDSLPASLSPLVANEGNASQTFDVVDAGGGYVALRAPNGYYIKADPKRYGYVYTEPDQVRGDTDTTAITDDAKFVWVDVDSSTFALWSKAMGLYVKAEANSGPERPLYAAAKSVGNWEKFTTGSTSDPVDGVTEGVKFLEHKASGERLRYHSSTNTVSLNTGTANYNKWELVKTDGDWFRLVSEQNNNVLGSEDGASVLHFSSSNTGANYEWKFEVEADGWGRLIHRSSGLRLHIHEDESNFVIGPNSWTGDRTLWRLTGI</sequence>
<dbReference type="InterPro" id="IPR036116">
    <property type="entry name" value="FN3_sf"/>
</dbReference>
<dbReference type="InterPro" id="IPR008999">
    <property type="entry name" value="Actin-crosslinking"/>
</dbReference>
<dbReference type="RefSeq" id="WP_251260078.1">
    <property type="nucleotide sequence ID" value="NZ_JAMQGP010000001.1"/>
</dbReference>
<name>A0AA41W5D5_9GAMM</name>
<evidence type="ECO:0000313" key="4">
    <source>
        <dbReference type="Proteomes" id="UP001165393"/>
    </source>
</evidence>
<dbReference type="SUPFAM" id="SSF49265">
    <property type="entry name" value="Fibronectin type III"/>
    <property type="match status" value="1"/>
</dbReference>
<dbReference type="Gene3D" id="2.60.350.10">
    <property type="entry name" value="Dextranase, N-terminal"/>
    <property type="match status" value="1"/>
</dbReference>
<reference evidence="3 4" key="1">
    <citation type="journal article" date="2013" name="Antonie Van Leeuwenhoek">
        <title>Echinimonas agarilytica gen. nov., sp. nov., a new gammaproteobacterium isolated from the sea urchin Strongylocentrotus intermedius.</title>
        <authorList>
            <person name="Nedashkovskaya O.I."/>
            <person name="Stenkova A.M."/>
            <person name="Zhukova N.V."/>
            <person name="Van Trappen S."/>
            <person name="Lee J.S."/>
            <person name="Kim S.B."/>
        </authorList>
    </citation>
    <scope>NUCLEOTIDE SEQUENCE [LARGE SCALE GENOMIC DNA]</scope>
    <source>
        <strain evidence="3 4">KMM 6351</strain>
    </source>
</reference>
<dbReference type="Gene3D" id="2.60.40.10">
    <property type="entry name" value="Immunoglobulins"/>
    <property type="match status" value="1"/>
</dbReference>
<evidence type="ECO:0000259" key="2">
    <source>
        <dbReference type="PROSITE" id="PS50853"/>
    </source>
</evidence>
<dbReference type="InterPro" id="IPR012334">
    <property type="entry name" value="Pectin_lyas_fold"/>
</dbReference>
<proteinExistence type="predicted"/>
<organism evidence="3 4">
    <name type="scientific">Echinimonas agarilytica</name>
    <dbReference type="NCBI Taxonomy" id="1215918"/>
    <lineage>
        <taxon>Bacteria</taxon>
        <taxon>Pseudomonadati</taxon>
        <taxon>Pseudomonadota</taxon>
        <taxon>Gammaproteobacteria</taxon>
        <taxon>Alteromonadales</taxon>
        <taxon>Echinimonadaceae</taxon>
        <taxon>Echinimonas</taxon>
    </lineage>
</organism>
<dbReference type="PROSITE" id="PS51257">
    <property type="entry name" value="PROKAR_LIPOPROTEIN"/>
    <property type="match status" value="1"/>
</dbReference>
<comment type="caution">
    <text evidence="3">The sequence shown here is derived from an EMBL/GenBank/DDBJ whole genome shotgun (WGS) entry which is preliminary data.</text>
</comment>
<dbReference type="CDD" id="cd00161">
    <property type="entry name" value="beta-trefoil_Ricin-like"/>
    <property type="match status" value="1"/>
</dbReference>
<feature type="chain" id="PRO_5041281047" description="Fibronectin type-III domain-containing protein" evidence="1">
    <location>
        <begin position="28"/>
        <end position="996"/>
    </location>
</feature>
<feature type="signal peptide" evidence="1">
    <location>
        <begin position="1"/>
        <end position="27"/>
    </location>
</feature>
<dbReference type="Gene3D" id="2.160.20.10">
    <property type="entry name" value="Single-stranded right-handed beta-helix, Pectin lyase-like"/>
    <property type="match status" value="1"/>
</dbReference>
<keyword evidence="1" id="KW-0732">Signal</keyword>
<gene>
    <name evidence="3" type="ORF">NAF29_03400</name>
</gene>
<dbReference type="EMBL" id="JAMQGP010000001">
    <property type="protein sequence ID" value="MCM2678718.1"/>
    <property type="molecule type" value="Genomic_DNA"/>
</dbReference>
<keyword evidence="4" id="KW-1185">Reference proteome</keyword>
<dbReference type="InterPro" id="IPR003961">
    <property type="entry name" value="FN3_dom"/>
</dbReference>
<evidence type="ECO:0000256" key="1">
    <source>
        <dbReference type="SAM" id="SignalP"/>
    </source>
</evidence>
<dbReference type="CDD" id="cd00257">
    <property type="entry name" value="beta-trefoil_FSCN-like"/>
    <property type="match status" value="1"/>
</dbReference>
<dbReference type="SUPFAM" id="SSF50370">
    <property type="entry name" value="Ricin B-like lectins"/>
    <property type="match status" value="1"/>
</dbReference>
<protein>
    <recommendedName>
        <fullName evidence="2">Fibronectin type-III domain-containing protein</fullName>
    </recommendedName>
</protein>
<dbReference type="InterPro" id="IPR035992">
    <property type="entry name" value="Ricin_B-like_lectins"/>
</dbReference>
<dbReference type="Proteomes" id="UP001165393">
    <property type="component" value="Unassembled WGS sequence"/>
</dbReference>
<dbReference type="InterPro" id="IPR013783">
    <property type="entry name" value="Ig-like_fold"/>
</dbReference>